<reference evidence="2" key="1">
    <citation type="submission" date="2015-02" db="EMBL/GenBank/DDBJ databases">
        <title>Genome sequencing for Strongylocentrotus purpuratus.</title>
        <authorList>
            <person name="Murali S."/>
            <person name="Liu Y."/>
            <person name="Vee V."/>
            <person name="English A."/>
            <person name="Wang M."/>
            <person name="Skinner E."/>
            <person name="Han Y."/>
            <person name="Muzny D.M."/>
            <person name="Worley K.C."/>
            <person name="Gibbs R.A."/>
        </authorList>
    </citation>
    <scope>NUCLEOTIDE SEQUENCE</scope>
</reference>
<dbReference type="EnsemblMetazoa" id="XM_030993976">
    <property type="protein sequence ID" value="XP_030849836"/>
    <property type="gene ID" value="LOC115927739"/>
</dbReference>
<dbReference type="InterPro" id="IPR052813">
    <property type="entry name" value="CMIP"/>
</dbReference>
<organism evidence="1 2">
    <name type="scientific">Strongylocentrotus purpuratus</name>
    <name type="common">Purple sea urchin</name>
    <dbReference type="NCBI Taxonomy" id="7668"/>
    <lineage>
        <taxon>Eukaryota</taxon>
        <taxon>Metazoa</taxon>
        <taxon>Echinodermata</taxon>
        <taxon>Eleutherozoa</taxon>
        <taxon>Echinozoa</taxon>
        <taxon>Echinoidea</taxon>
        <taxon>Euechinoidea</taxon>
        <taxon>Echinacea</taxon>
        <taxon>Camarodonta</taxon>
        <taxon>Echinidea</taxon>
        <taxon>Strongylocentrotidae</taxon>
        <taxon>Strongylocentrotus</taxon>
    </lineage>
</organism>
<keyword evidence="2" id="KW-1185">Reference proteome</keyword>
<evidence type="ECO:0000313" key="2">
    <source>
        <dbReference type="Proteomes" id="UP000007110"/>
    </source>
</evidence>
<protein>
    <submittedName>
        <fullName evidence="1">Uncharacterized protein</fullName>
    </submittedName>
</protein>
<evidence type="ECO:0000313" key="1">
    <source>
        <dbReference type="EnsemblMetazoa" id="XP_030849836"/>
    </source>
</evidence>
<dbReference type="KEGG" id="spu:115927739"/>
<proteinExistence type="predicted"/>
<dbReference type="PANTHER" id="PTHR25480:SF0">
    <property type="entry name" value="C-MAF-INDUCING PROTEIN"/>
    <property type="match status" value="1"/>
</dbReference>
<reference evidence="1" key="2">
    <citation type="submission" date="2021-01" db="UniProtKB">
        <authorList>
            <consortium name="EnsemblMetazoa"/>
        </authorList>
    </citation>
    <scope>IDENTIFICATION</scope>
</reference>
<dbReference type="PANTHER" id="PTHR25480">
    <property type="entry name" value="LEUCINE-RICH REPEAT-CONTAINING PROTEIN 73"/>
    <property type="match status" value="1"/>
</dbReference>
<dbReference type="Proteomes" id="UP000007110">
    <property type="component" value="Unassembled WGS sequence"/>
</dbReference>
<dbReference type="RefSeq" id="XP_030849836.1">
    <property type="nucleotide sequence ID" value="XM_030993976.1"/>
</dbReference>
<dbReference type="InParanoid" id="A0A7M7PDK9"/>
<dbReference type="GeneID" id="115927739"/>
<name>A0A7M7PDK9_STRPU</name>
<accession>A0A7M7PDK9</accession>
<dbReference type="SUPFAM" id="SSF52047">
    <property type="entry name" value="RNI-like"/>
    <property type="match status" value="1"/>
</dbReference>
<dbReference type="AlphaFoldDB" id="A0A7M7PDK9"/>
<sequence length="189" mass="21115">MTVRMWTCLRSFSSLNHLTISDSSLSFPSTPLELPFVTKLSAERVTLKSYEGLLSSLPGLRHIDITIDDAERDIPHITAGLRRTGGEQFTHITITAPSSLPSEKRSVSRKTMRGLGLLIREQTKNLQWLCLSRVKCTDEEDLVEFVETCRHVETMNHLTLPECGTNANGRLGLNITCSVKPLRVIPLNS</sequence>
<dbReference type="OMA" id="ERDIPHI"/>